<protein>
    <submittedName>
        <fullName evidence="2">Uncharacterized protein</fullName>
    </submittedName>
</protein>
<evidence type="ECO:0000313" key="2">
    <source>
        <dbReference type="EMBL" id="ADD67435.1"/>
    </source>
</evidence>
<accession>D4H4P1</accession>
<proteinExistence type="predicted"/>
<dbReference type="KEGG" id="dap:Dacet_0647"/>
<evidence type="ECO:0000256" key="1">
    <source>
        <dbReference type="SAM" id="Phobius"/>
    </source>
</evidence>
<dbReference type="HOGENOM" id="CLU_2715712_0_0_0"/>
<keyword evidence="1" id="KW-0812">Transmembrane</keyword>
<dbReference type="InParanoid" id="D4H4P1"/>
<dbReference type="PaxDb" id="522772-Dacet_0647"/>
<gene>
    <name evidence="2" type="ordered locus">Dacet_0647</name>
</gene>
<reference evidence="2 3" key="1">
    <citation type="journal article" date="2010" name="Stand. Genomic Sci.">
        <title>Complete genome sequence of Denitrovibrio acetiphilus type strain (N2460).</title>
        <authorList>
            <person name="Kiss H."/>
            <person name="Lang E."/>
            <person name="Lapidus A."/>
            <person name="Copeland A."/>
            <person name="Nolan M."/>
            <person name="Glavina Del Rio T."/>
            <person name="Chen F."/>
            <person name="Lucas S."/>
            <person name="Tice H."/>
            <person name="Cheng J.F."/>
            <person name="Han C."/>
            <person name="Goodwin L."/>
            <person name="Pitluck S."/>
            <person name="Liolios K."/>
            <person name="Pati A."/>
            <person name="Ivanova N."/>
            <person name="Mavromatis K."/>
            <person name="Chen A."/>
            <person name="Palaniappan K."/>
            <person name="Land M."/>
            <person name="Hauser L."/>
            <person name="Chang Y.J."/>
            <person name="Jeffries C.D."/>
            <person name="Detter J.C."/>
            <person name="Brettin T."/>
            <person name="Spring S."/>
            <person name="Rohde M."/>
            <person name="Goker M."/>
            <person name="Woyke T."/>
            <person name="Bristow J."/>
            <person name="Eisen J.A."/>
            <person name="Markowitz V."/>
            <person name="Hugenholtz P."/>
            <person name="Kyrpides N.C."/>
            <person name="Klenk H.P."/>
        </authorList>
    </citation>
    <scope>NUCLEOTIDE SEQUENCE [LARGE SCALE GENOMIC DNA]</scope>
    <source>
        <strain evidence="3">DSM 12809 / NBRC 114555 / N2460</strain>
    </source>
</reference>
<evidence type="ECO:0000313" key="3">
    <source>
        <dbReference type="Proteomes" id="UP000002012"/>
    </source>
</evidence>
<keyword evidence="1" id="KW-0472">Membrane</keyword>
<organism evidence="2 3">
    <name type="scientific">Denitrovibrio acetiphilus (strain DSM 12809 / NBRC 114555 / N2460)</name>
    <dbReference type="NCBI Taxonomy" id="522772"/>
    <lineage>
        <taxon>Bacteria</taxon>
        <taxon>Pseudomonadati</taxon>
        <taxon>Deferribacterota</taxon>
        <taxon>Deferribacteres</taxon>
        <taxon>Deferribacterales</taxon>
        <taxon>Geovibrionaceae</taxon>
        <taxon>Denitrovibrio</taxon>
    </lineage>
</organism>
<dbReference type="Proteomes" id="UP000002012">
    <property type="component" value="Chromosome"/>
</dbReference>
<dbReference type="AlphaFoldDB" id="D4H4P1"/>
<dbReference type="EMBL" id="CP001968">
    <property type="protein sequence ID" value="ADD67435.1"/>
    <property type="molecule type" value="Genomic_DNA"/>
</dbReference>
<keyword evidence="3" id="KW-1185">Reference proteome</keyword>
<keyword evidence="1" id="KW-1133">Transmembrane helix</keyword>
<sequence>MAGSEIFFFPILFIAVFTVIFFIVISNAKEHHDVDRESTEKDKKEEDTAEYFHGRYTDPVRTYYPYNIYSDD</sequence>
<feature type="transmembrane region" description="Helical" evidence="1">
    <location>
        <begin position="6"/>
        <end position="26"/>
    </location>
</feature>
<name>D4H4P1_DENA2</name>
<dbReference type="RefSeq" id="WP_013009979.1">
    <property type="nucleotide sequence ID" value="NC_013943.1"/>
</dbReference>